<evidence type="ECO:0000313" key="20">
    <source>
        <dbReference type="EMBL" id="AGX05995.1"/>
    </source>
</evidence>
<dbReference type="GO" id="GO:0005886">
    <property type="term" value="C:plasma membrane"/>
    <property type="evidence" value="ECO:0007669"/>
    <property type="project" value="UniProtKB-SubCell"/>
</dbReference>
<comment type="similarity">
    <text evidence="3">In the N-terminal section; belongs to the glycosyltransferase 51 family.</text>
</comment>
<comment type="subcellular location">
    <subcellularLocation>
        <location evidence="1">Cell membrane</location>
    </subcellularLocation>
</comment>
<dbReference type="KEGG" id="bif:N288_20745"/>
<keyword evidence="17" id="KW-1133">Transmembrane helix</keyword>
<evidence type="ECO:0000256" key="7">
    <source>
        <dbReference type="ARBA" id="ARBA00022676"/>
    </source>
</evidence>
<dbReference type="HOGENOM" id="CLU_006354_2_4_9"/>
<dbReference type="Gene3D" id="1.10.3810.10">
    <property type="entry name" value="Biosynthetic peptidoglycan transglycosylase-like"/>
    <property type="match status" value="1"/>
</dbReference>
<dbReference type="InterPro" id="IPR001264">
    <property type="entry name" value="Glyco_trans_51"/>
</dbReference>
<reference evidence="20 21" key="1">
    <citation type="submission" date="2013-07" db="EMBL/GenBank/DDBJ databases">
        <title>Complete genome sequence of Bacillus infantis NRRL B-14911 that has potential to induce cardiac disease by antigenic mimicry.</title>
        <authorList>
            <person name="Massilamany C."/>
            <person name="Smith T.P.L."/>
            <person name="Loy J.D."/>
            <person name="Barletta R."/>
            <person name="Reddy J."/>
        </authorList>
    </citation>
    <scope>NUCLEOTIDE SEQUENCE [LARGE SCALE GENOMIC DNA]</scope>
    <source>
        <strain evidence="20 21">NRRL B-14911</strain>
    </source>
</reference>
<dbReference type="FunFam" id="1.10.3810.10:FF:000001">
    <property type="entry name" value="Penicillin-binding protein 1A"/>
    <property type="match status" value="1"/>
</dbReference>
<dbReference type="InterPro" id="IPR012338">
    <property type="entry name" value="Beta-lactam/transpept-like"/>
</dbReference>
<keyword evidence="12 17" id="KW-0472">Membrane</keyword>
<evidence type="ECO:0000256" key="1">
    <source>
        <dbReference type="ARBA" id="ARBA00004236"/>
    </source>
</evidence>
<comment type="catalytic activity">
    <reaction evidence="16">
        <text>[GlcNAc-(1-&gt;4)-Mur2Ac(oyl-L-Ala-gamma-D-Glu-L-Lys-D-Ala-D-Ala)](n)-di-trans,octa-cis-undecaprenyl diphosphate + beta-D-GlcNAc-(1-&gt;4)-Mur2Ac(oyl-L-Ala-gamma-D-Glu-L-Lys-D-Ala-D-Ala)-di-trans,octa-cis-undecaprenyl diphosphate = [GlcNAc-(1-&gt;4)-Mur2Ac(oyl-L-Ala-gamma-D-Glu-L-Lys-D-Ala-D-Ala)](n+1)-di-trans,octa-cis-undecaprenyl diphosphate + di-trans,octa-cis-undecaprenyl diphosphate + H(+)</text>
        <dbReference type="Rhea" id="RHEA:23708"/>
        <dbReference type="Rhea" id="RHEA-COMP:9602"/>
        <dbReference type="Rhea" id="RHEA-COMP:9603"/>
        <dbReference type="ChEBI" id="CHEBI:15378"/>
        <dbReference type="ChEBI" id="CHEBI:58405"/>
        <dbReference type="ChEBI" id="CHEBI:60033"/>
        <dbReference type="ChEBI" id="CHEBI:78435"/>
        <dbReference type="EC" id="2.4.99.28"/>
    </reaction>
</comment>
<feature type="transmembrane region" description="Helical" evidence="17">
    <location>
        <begin position="6"/>
        <end position="24"/>
    </location>
</feature>
<dbReference type="Proteomes" id="UP000017805">
    <property type="component" value="Chromosome"/>
</dbReference>
<keyword evidence="17" id="KW-0812">Transmembrane</keyword>
<keyword evidence="5" id="KW-0121">Carboxypeptidase</keyword>
<evidence type="ECO:0000256" key="6">
    <source>
        <dbReference type="ARBA" id="ARBA00022670"/>
    </source>
</evidence>
<feature type="transmembrane region" description="Helical" evidence="17">
    <location>
        <begin position="79"/>
        <end position="97"/>
    </location>
</feature>
<dbReference type="Pfam" id="PF00905">
    <property type="entry name" value="Transpeptidase"/>
    <property type="match status" value="1"/>
</dbReference>
<evidence type="ECO:0000256" key="13">
    <source>
        <dbReference type="ARBA" id="ARBA00023268"/>
    </source>
</evidence>
<evidence type="ECO:0000256" key="11">
    <source>
        <dbReference type="ARBA" id="ARBA00022984"/>
    </source>
</evidence>
<dbReference type="InterPro" id="IPR036950">
    <property type="entry name" value="PBP_transglycosylase"/>
</dbReference>
<dbReference type="SUPFAM" id="SSF56601">
    <property type="entry name" value="beta-lactamase/transpeptidase-like"/>
    <property type="match status" value="1"/>
</dbReference>
<feature type="domain" description="Penicillin-binding protein transpeptidase" evidence="18">
    <location>
        <begin position="412"/>
        <end position="661"/>
    </location>
</feature>
<dbReference type="AlphaFoldDB" id="U5LEV9"/>
<evidence type="ECO:0000256" key="10">
    <source>
        <dbReference type="ARBA" id="ARBA00022960"/>
    </source>
</evidence>
<keyword evidence="10" id="KW-0133">Cell shape</keyword>
<organism evidence="20 21">
    <name type="scientific">Bacillus infantis NRRL B-14911</name>
    <dbReference type="NCBI Taxonomy" id="1367477"/>
    <lineage>
        <taxon>Bacteria</taxon>
        <taxon>Bacillati</taxon>
        <taxon>Bacillota</taxon>
        <taxon>Bacilli</taxon>
        <taxon>Bacillales</taxon>
        <taxon>Bacillaceae</taxon>
        <taxon>Bacillus</taxon>
    </lineage>
</organism>
<feature type="domain" description="Glycosyl transferase family 51" evidence="19">
    <location>
        <begin position="136"/>
        <end position="309"/>
    </location>
</feature>
<dbReference type="PATRIC" id="fig|1367477.3.peg.4130"/>
<keyword evidence="21" id="KW-1185">Reference proteome</keyword>
<dbReference type="GO" id="GO:0009002">
    <property type="term" value="F:serine-type D-Ala-D-Ala carboxypeptidase activity"/>
    <property type="evidence" value="ECO:0007669"/>
    <property type="project" value="UniProtKB-EC"/>
</dbReference>
<evidence type="ECO:0000256" key="2">
    <source>
        <dbReference type="ARBA" id="ARBA00007090"/>
    </source>
</evidence>
<keyword evidence="11" id="KW-0573">Peptidoglycan synthesis</keyword>
<evidence type="ECO:0000313" key="21">
    <source>
        <dbReference type="Proteomes" id="UP000017805"/>
    </source>
</evidence>
<dbReference type="GO" id="GO:0008658">
    <property type="term" value="F:penicillin binding"/>
    <property type="evidence" value="ECO:0007669"/>
    <property type="project" value="InterPro"/>
</dbReference>
<dbReference type="InterPro" id="IPR050396">
    <property type="entry name" value="Glycosyltr_51/Transpeptidase"/>
</dbReference>
<dbReference type="GO" id="GO:0008360">
    <property type="term" value="P:regulation of cell shape"/>
    <property type="evidence" value="ECO:0007669"/>
    <property type="project" value="UniProtKB-KW"/>
</dbReference>
<comment type="similarity">
    <text evidence="2">In the C-terminal section; belongs to the transpeptidase family.</text>
</comment>
<dbReference type="GO" id="GO:0008955">
    <property type="term" value="F:peptidoglycan glycosyltransferase activity"/>
    <property type="evidence" value="ECO:0007669"/>
    <property type="project" value="UniProtKB-EC"/>
</dbReference>
<evidence type="ECO:0000256" key="5">
    <source>
        <dbReference type="ARBA" id="ARBA00022645"/>
    </source>
</evidence>
<dbReference type="InterPro" id="IPR023346">
    <property type="entry name" value="Lysozyme-like_dom_sf"/>
</dbReference>
<keyword evidence="14" id="KW-0961">Cell wall biogenesis/degradation</keyword>
<dbReference type="InterPro" id="IPR001460">
    <property type="entry name" value="PCN-bd_Tpept"/>
</dbReference>
<dbReference type="Gene3D" id="3.40.710.10">
    <property type="entry name" value="DD-peptidase/beta-lactamase superfamily"/>
    <property type="match status" value="1"/>
</dbReference>
<gene>
    <name evidence="20" type="ORF">N288_20745</name>
</gene>
<dbReference type="EMBL" id="CP006643">
    <property type="protein sequence ID" value="AGX05995.1"/>
    <property type="molecule type" value="Genomic_DNA"/>
</dbReference>
<evidence type="ECO:0000256" key="15">
    <source>
        <dbReference type="ARBA" id="ARBA00034000"/>
    </source>
</evidence>
<evidence type="ECO:0000256" key="14">
    <source>
        <dbReference type="ARBA" id="ARBA00023316"/>
    </source>
</evidence>
<sequence length="682" mass="76444">MIAVFHHHPSSLIYITSFTIYYIIKEKYFNYSANNFLAFIFYHSHKKMNDADNTYITIYETGMNSISYIRNGEAGMKTLTGYLTIAFILPFFVLSVYKAADEASRLESLPRFLDSRIEVTNAASFPQTSLMTDQDGRVISEIFTPYNRIPLAAEDIPEFLKKLMIASEDERFYEHKGFDLAAIGRALAANADNGTIEEGGSTITQQLARNLYLTHEQTYNRKLTELLYAYQMERTYSKEEILSYYLNSIYFQNGAYGIEAASQVYFQTSAVNLTNAQLAFLAAIPNNPALYNPSKHFDRTKKRQELLIDVLAEKEEISPEEAKALKGERIAFTLSDRVDLFPDYTTYAEAELKELIRISEGIPSDSEEELDSKVEQVLQSGVIIHTSLDPSLQQKAVDAAAAHLPDQEAEAAAAVVKSSTRGLAALTGGRDYRKYDFNRGYQAFRQPGSAIKPLLVYAPYLERTHTAVNSKVDAGPLCISGYCPHNYSGKNYGKVSLEQAFIHSYNTPAVRLLSMIGIDEGFKDLDKFGFSEVGEADQSLAAAIGGFSRGVSPLELAGAYTVFANEGFYQPPRAIQKITDKNGKLLYAWEEQPVRIWSKETIDKMRLLLQETISSGTGRKAYFPGGYTGGKTGTTNDYKDYWFAGLTDEYTAAVWVGKDQPESMESYEKLAPHLLIWKAILK</sequence>
<evidence type="ECO:0000256" key="17">
    <source>
        <dbReference type="SAM" id="Phobius"/>
    </source>
</evidence>
<comment type="catalytic activity">
    <reaction evidence="15">
        <text>Preferential cleavage: (Ac)2-L-Lys-D-Ala-|-D-Ala. Also transpeptidation of peptidyl-alanyl moieties that are N-acyl substituents of D-alanine.</text>
        <dbReference type="EC" id="3.4.16.4"/>
    </reaction>
</comment>
<dbReference type="GO" id="GO:0006508">
    <property type="term" value="P:proteolysis"/>
    <property type="evidence" value="ECO:0007669"/>
    <property type="project" value="UniProtKB-KW"/>
</dbReference>
<protein>
    <submittedName>
        <fullName evidence="20">Penicillin-binding protein 4</fullName>
    </submittedName>
</protein>
<evidence type="ECO:0000256" key="9">
    <source>
        <dbReference type="ARBA" id="ARBA00022801"/>
    </source>
</evidence>
<accession>U5LEV9</accession>
<dbReference type="PANTHER" id="PTHR32282">
    <property type="entry name" value="BINDING PROTEIN TRANSPEPTIDASE, PUTATIVE-RELATED"/>
    <property type="match status" value="1"/>
</dbReference>
<evidence type="ECO:0000259" key="19">
    <source>
        <dbReference type="Pfam" id="PF00912"/>
    </source>
</evidence>
<proteinExistence type="inferred from homology"/>
<keyword evidence="4" id="KW-1003">Cell membrane</keyword>
<dbReference type="SUPFAM" id="SSF53955">
    <property type="entry name" value="Lysozyme-like"/>
    <property type="match status" value="1"/>
</dbReference>
<keyword evidence="13" id="KW-0511">Multifunctional enzyme</keyword>
<evidence type="ECO:0000256" key="16">
    <source>
        <dbReference type="ARBA" id="ARBA00049902"/>
    </source>
</evidence>
<evidence type="ECO:0000256" key="8">
    <source>
        <dbReference type="ARBA" id="ARBA00022679"/>
    </source>
</evidence>
<evidence type="ECO:0000256" key="12">
    <source>
        <dbReference type="ARBA" id="ARBA00023136"/>
    </source>
</evidence>
<dbReference type="GO" id="GO:0009252">
    <property type="term" value="P:peptidoglycan biosynthetic process"/>
    <property type="evidence" value="ECO:0007669"/>
    <property type="project" value="UniProtKB-KW"/>
</dbReference>
<name>U5LEV9_9BACI</name>
<evidence type="ECO:0000259" key="18">
    <source>
        <dbReference type="Pfam" id="PF00905"/>
    </source>
</evidence>
<dbReference type="STRING" id="1367477.N288_20745"/>
<keyword evidence="7" id="KW-0328">Glycosyltransferase</keyword>
<keyword evidence="6" id="KW-0645">Protease</keyword>
<keyword evidence="9" id="KW-0378">Hydrolase</keyword>
<dbReference type="GO" id="GO:0030288">
    <property type="term" value="C:outer membrane-bounded periplasmic space"/>
    <property type="evidence" value="ECO:0007669"/>
    <property type="project" value="TreeGrafter"/>
</dbReference>
<dbReference type="GO" id="GO:0071555">
    <property type="term" value="P:cell wall organization"/>
    <property type="evidence" value="ECO:0007669"/>
    <property type="project" value="UniProtKB-KW"/>
</dbReference>
<keyword evidence="8" id="KW-0808">Transferase</keyword>
<evidence type="ECO:0000256" key="3">
    <source>
        <dbReference type="ARBA" id="ARBA00007739"/>
    </source>
</evidence>
<dbReference type="PANTHER" id="PTHR32282:SF11">
    <property type="entry name" value="PENICILLIN-BINDING PROTEIN 1B"/>
    <property type="match status" value="1"/>
</dbReference>
<dbReference type="Pfam" id="PF00912">
    <property type="entry name" value="Transgly"/>
    <property type="match status" value="1"/>
</dbReference>
<evidence type="ECO:0000256" key="4">
    <source>
        <dbReference type="ARBA" id="ARBA00022475"/>
    </source>
</evidence>